<dbReference type="AlphaFoldDB" id="A0A409V6J2"/>
<dbReference type="InterPro" id="IPR039918">
    <property type="entry name" value="PPP4R4"/>
</dbReference>
<dbReference type="Proteomes" id="UP000266721">
    <property type="component" value="Unassembled WGS sequence"/>
</dbReference>
<keyword evidence="3" id="KW-1185">Reference proteome</keyword>
<dbReference type="PANTHER" id="PTHR21467">
    <property type="entry name" value="PROTEIN PHOSPHATASE 4 REGULATORY SUBUNIT 4 PPP4R4"/>
    <property type="match status" value="1"/>
</dbReference>
<dbReference type="GO" id="GO:0019888">
    <property type="term" value="F:protein phosphatase regulator activity"/>
    <property type="evidence" value="ECO:0007669"/>
    <property type="project" value="TreeGrafter"/>
</dbReference>
<name>A0A409V6J2_MYTGA</name>
<evidence type="ECO:0000313" key="3">
    <source>
        <dbReference type="Proteomes" id="UP000266721"/>
    </source>
</evidence>
<organism evidence="2 3">
    <name type="scientific">Mytilus galloprovincialis</name>
    <name type="common">Mediterranean mussel</name>
    <dbReference type="NCBI Taxonomy" id="29158"/>
    <lineage>
        <taxon>Eukaryota</taxon>
        <taxon>Metazoa</taxon>
        <taxon>Spiralia</taxon>
        <taxon>Lophotrochozoa</taxon>
        <taxon>Mollusca</taxon>
        <taxon>Bivalvia</taxon>
        <taxon>Autobranchia</taxon>
        <taxon>Pteriomorphia</taxon>
        <taxon>Mytilida</taxon>
        <taxon>Mytiloidea</taxon>
        <taxon>Mytilidae</taxon>
        <taxon>Mytilinae</taxon>
        <taxon>Mytilus</taxon>
    </lineage>
</organism>
<dbReference type="InterPro" id="IPR021133">
    <property type="entry name" value="HEAT_type_2"/>
</dbReference>
<dbReference type="PROSITE" id="PS50077">
    <property type="entry name" value="HEAT_REPEAT"/>
    <property type="match status" value="2"/>
</dbReference>
<accession>A0A409V6J2</accession>
<dbReference type="GO" id="GO:0005829">
    <property type="term" value="C:cytosol"/>
    <property type="evidence" value="ECO:0007669"/>
    <property type="project" value="TreeGrafter"/>
</dbReference>
<dbReference type="SUPFAM" id="SSF48371">
    <property type="entry name" value="ARM repeat"/>
    <property type="match status" value="1"/>
</dbReference>
<dbReference type="GO" id="GO:0008287">
    <property type="term" value="C:protein serine/threonine phosphatase complex"/>
    <property type="evidence" value="ECO:0007669"/>
    <property type="project" value="TreeGrafter"/>
</dbReference>
<reference evidence="2 3" key="1">
    <citation type="journal article" date="2016" name="PLoS ONE">
        <title>A First Insight into the Genome of the Filter-Feeder Mussel Mytilus galloprovincialis.</title>
        <authorList>
            <person name="Murgarella M."/>
            <person name="Puiu D."/>
            <person name="Novoa B."/>
            <person name="Figueras A."/>
            <person name="Posada D."/>
            <person name="Canchaya C."/>
        </authorList>
    </citation>
    <scope>NUCLEOTIDE SEQUENCE [LARGE SCALE GENOMIC DNA]</scope>
    <source>
        <tissue evidence="2">Muscle</tissue>
    </source>
</reference>
<feature type="non-terminal residue" evidence="2">
    <location>
        <position position="1"/>
    </location>
</feature>
<feature type="non-terminal residue" evidence="2">
    <location>
        <position position="94"/>
    </location>
</feature>
<feature type="repeat" description="HEAT" evidence="1">
    <location>
        <begin position="23"/>
        <end position="60"/>
    </location>
</feature>
<dbReference type="EMBL" id="KV610543">
    <property type="protein sequence ID" value="OPL20364.1"/>
    <property type="molecule type" value="Genomic_DNA"/>
</dbReference>
<protein>
    <submittedName>
        <fullName evidence="2">Serine 4 threonine-protein phosphatase 4 regulatory subunit</fullName>
    </submittedName>
</protein>
<sequence>LFKKKCVIVRIISFSSYRIKKEILPVVQSLCQDVDYEVRGCMCNQLHSVARGLGLEATKSAILPELVELTKDEECSVRVHGLETVVNVLASLDS</sequence>
<feature type="repeat" description="HEAT" evidence="1">
    <location>
        <begin position="62"/>
        <end position="94"/>
    </location>
</feature>
<gene>
    <name evidence="2" type="ORF">AM593_01060</name>
</gene>
<evidence type="ECO:0000313" key="2">
    <source>
        <dbReference type="EMBL" id="OPL20364.1"/>
    </source>
</evidence>
<dbReference type="SMR" id="A0A409V6J2"/>
<evidence type="ECO:0000256" key="1">
    <source>
        <dbReference type="PROSITE-ProRule" id="PRU00103"/>
    </source>
</evidence>
<proteinExistence type="predicted"/>
<dbReference type="PANTHER" id="PTHR21467:SF0">
    <property type="entry name" value="SERINE_THREONINE-PROTEIN PHOSPHATASE 4 REGULATORY SUBUNIT 4"/>
    <property type="match status" value="1"/>
</dbReference>
<dbReference type="Gene3D" id="1.25.10.10">
    <property type="entry name" value="Leucine-rich Repeat Variant"/>
    <property type="match status" value="1"/>
</dbReference>
<dbReference type="InterPro" id="IPR016024">
    <property type="entry name" value="ARM-type_fold"/>
</dbReference>
<dbReference type="InterPro" id="IPR011989">
    <property type="entry name" value="ARM-like"/>
</dbReference>